<sequence>RNIADIDADAETTLVNETAKDQGREKAQQIEEANLAWEDLQAKIKANFELSQRLQAEEQEHLTDAEKEKNYLWSSWKRGESS</sequence>
<reference evidence="2" key="1">
    <citation type="journal article" date="2019" name="Sci. Rep.">
        <title>Draft genome of Tanacetum cinerariifolium, the natural source of mosquito coil.</title>
        <authorList>
            <person name="Yamashiro T."/>
            <person name="Shiraishi A."/>
            <person name="Satake H."/>
            <person name="Nakayama K."/>
        </authorList>
    </citation>
    <scope>NUCLEOTIDE SEQUENCE</scope>
</reference>
<feature type="non-terminal residue" evidence="2">
    <location>
        <position position="1"/>
    </location>
</feature>
<dbReference type="EMBL" id="BKCJ011252764">
    <property type="protein sequence ID" value="GFD10510.1"/>
    <property type="molecule type" value="Genomic_DNA"/>
</dbReference>
<accession>A0A699TL33</accession>
<dbReference type="AlphaFoldDB" id="A0A699TL33"/>
<evidence type="ECO:0000256" key="1">
    <source>
        <dbReference type="SAM" id="MobiDB-lite"/>
    </source>
</evidence>
<feature type="compositionally biased region" description="Basic and acidic residues" evidence="1">
    <location>
        <begin position="59"/>
        <end position="70"/>
    </location>
</feature>
<comment type="caution">
    <text evidence="2">The sequence shown here is derived from an EMBL/GenBank/DDBJ whole genome shotgun (WGS) entry which is preliminary data.</text>
</comment>
<protein>
    <submittedName>
        <fullName evidence="2">Uncharacterized protein</fullName>
    </submittedName>
</protein>
<feature type="region of interest" description="Disordered" evidence="1">
    <location>
        <begin position="1"/>
        <end position="27"/>
    </location>
</feature>
<feature type="compositionally biased region" description="Basic and acidic residues" evidence="1">
    <location>
        <begin position="18"/>
        <end position="27"/>
    </location>
</feature>
<name>A0A699TL33_TANCI</name>
<gene>
    <name evidence="2" type="ORF">Tci_882479</name>
</gene>
<feature type="region of interest" description="Disordered" evidence="1">
    <location>
        <begin position="59"/>
        <end position="82"/>
    </location>
</feature>
<feature type="non-terminal residue" evidence="2">
    <location>
        <position position="82"/>
    </location>
</feature>
<proteinExistence type="predicted"/>
<organism evidence="2">
    <name type="scientific">Tanacetum cinerariifolium</name>
    <name type="common">Dalmatian daisy</name>
    <name type="synonym">Chrysanthemum cinerariifolium</name>
    <dbReference type="NCBI Taxonomy" id="118510"/>
    <lineage>
        <taxon>Eukaryota</taxon>
        <taxon>Viridiplantae</taxon>
        <taxon>Streptophyta</taxon>
        <taxon>Embryophyta</taxon>
        <taxon>Tracheophyta</taxon>
        <taxon>Spermatophyta</taxon>
        <taxon>Magnoliopsida</taxon>
        <taxon>eudicotyledons</taxon>
        <taxon>Gunneridae</taxon>
        <taxon>Pentapetalae</taxon>
        <taxon>asterids</taxon>
        <taxon>campanulids</taxon>
        <taxon>Asterales</taxon>
        <taxon>Asteraceae</taxon>
        <taxon>Asteroideae</taxon>
        <taxon>Anthemideae</taxon>
        <taxon>Anthemidinae</taxon>
        <taxon>Tanacetum</taxon>
    </lineage>
</organism>
<evidence type="ECO:0000313" key="2">
    <source>
        <dbReference type="EMBL" id="GFD10510.1"/>
    </source>
</evidence>
<feature type="compositionally biased region" description="Acidic residues" evidence="1">
    <location>
        <begin position="1"/>
        <end position="10"/>
    </location>
</feature>